<evidence type="ECO:0000313" key="3">
    <source>
        <dbReference type="Proteomes" id="UP001595839"/>
    </source>
</evidence>
<name>A0ABV9BBY3_9ACTN</name>
<reference evidence="3" key="1">
    <citation type="journal article" date="2019" name="Int. J. Syst. Evol. Microbiol.">
        <title>The Global Catalogue of Microorganisms (GCM) 10K type strain sequencing project: providing services to taxonomists for standard genome sequencing and annotation.</title>
        <authorList>
            <consortium name="The Broad Institute Genomics Platform"/>
            <consortium name="The Broad Institute Genome Sequencing Center for Infectious Disease"/>
            <person name="Wu L."/>
            <person name="Ma J."/>
        </authorList>
    </citation>
    <scope>NUCLEOTIDE SEQUENCE [LARGE SCALE GENOMIC DNA]</scope>
    <source>
        <strain evidence="3">CGMCC 4.7177</strain>
    </source>
</reference>
<dbReference type="InterPro" id="IPR043129">
    <property type="entry name" value="ATPase_NBD"/>
</dbReference>
<comment type="caution">
    <text evidence="2">The sequence shown here is derived from an EMBL/GenBank/DDBJ whole genome shotgun (WGS) entry which is preliminary data.</text>
</comment>
<protein>
    <recommendedName>
        <fullName evidence="4">Carbohydrate kinase</fullName>
    </recommendedName>
</protein>
<dbReference type="RefSeq" id="WP_381188120.1">
    <property type="nucleotide sequence ID" value="NZ_JBHSFK010000115.1"/>
</dbReference>
<dbReference type="SUPFAM" id="SSF53067">
    <property type="entry name" value="Actin-like ATPase domain"/>
    <property type="match status" value="1"/>
</dbReference>
<keyword evidence="3" id="KW-1185">Reference proteome</keyword>
<feature type="region of interest" description="Disordered" evidence="1">
    <location>
        <begin position="88"/>
        <end position="116"/>
    </location>
</feature>
<feature type="non-terminal residue" evidence="2">
    <location>
        <position position="1"/>
    </location>
</feature>
<evidence type="ECO:0000313" key="2">
    <source>
        <dbReference type="EMBL" id="MFC4508632.1"/>
    </source>
</evidence>
<evidence type="ECO:0000256" key="1">
    <source>
        <dbReference type="SAM" id="MobiDB-lite"/>
    </source>
</evidence>
<evidence type="ECO:0008006" key="4">
    <source>
        <dbReference type="Google" id="ProtNLM"/>
    </source>
</evidence>
<proteinExistence type="predicted"/>
<accession>A0ABV9BBY3</accession>
<dbReference type="EMBL" id="JBHSFK010000115">
    <property type="protein sequence ID" value="MFC4508632.1"/>
    <property type="molecule type" value="Genomic_DNA"/>
</dbReference>
<dbReference type="Proteomes" id="UP001595839">
    <property type="component" value="Unassembled WGS sequence"/>
</dbReference>
<organism evidence="2 3">
    <name type="scientific">Streptomyces vulcanius</name>
    <dbReference type="NCBI Taxonomy" id="1441876"/>
    <lineage>
        <taxon>Bacteria</taxon>
        <taxon>Bacillati</taxon>
        <taxon>Actinomycetota</taxon>
        <taxon>Actinomycetes</taxon>
        <taxon>Kitasatosporales</taxon>
        <taxon>Streptomycetaceae</taxon>
        <taxon>Streptomyces</taxon>
    </lineage>
</organism>
<sequence length="116" mass="11946">IGRNATPDRAWYAALTAGLERAVRMDSDMAAVLGPHHRTVMTGGWSRSLGVRQLRSEAWKDVSVSPVHEAGGRGAALLGGVAAGIYPSTDDLPTAATGGRPDRAAQAPPLTSGSSQ</sequence>
<dbReference type="Gene3D" id="3.30.420.40">
    <property type="match status" value="1"/>
</dbReference>
<gene>
    <name evidence="2" type="ORF">ACFPIH_56220</name>
</gene>